<dbReference type="InterPro" id="IPR058060">
    <property type="entry name" value="HYC_CC_PP"/>
</dbReference>
<organism evidence="1 2">
    <name type="scientific">Pontibacter amylolyticus</name>
    <dbReference type="NCBI Taxonomy" id="1424080"/>
    <lineage>
        <taxon>Bacteria</taxon>
        <taxon>Pseudomonadati</taxon>
        <taxon>Bacteroidota</taxon>
        <taxon>Cytophagia</taxon>
        <taxon>Cytophagales</taxon>
        <taxon>Hymenobacteraceae</taxon>
        <taxon>Pontibacter</taxon>
    </lineage>
</organism>
<reference evidence="2" key="1">
    <citation type="journal article" date="2019" name="Int. J. Syst. Evol. Microbiol.">
        <title>The Global Catalogue of Microorganisms (GCM) 10K type strain sequencing project: providing services to taxonomists for standard genome sequencing and annotation.</title>
        <authorList>
            <consortium name="The Broad Institute Genomics Platform"/>
            <consortium name="The Broad Institute Genome Sequencing Center for Infectious Disease"/>
            <person name="Wu L."/>
            <person name="Ma J."/>
        </authorList>
    </citation>
    <scope>NUCLEOTIDE SEQUENCE [LARGE SCALE GENOMIC DNA]</scope>
    <source>
        <strain evidence="2">CGMCC 1.12749</strain>
    </source>
</reference>
<name>A0ABQ1W8W4_9BACT</name>
<protein>
    <recommendedName>
        <fullName evidence="3">Secreted protein</fullName>
    </recommendedName>
</protein>
<evidence type="ECO:0008006" key="3">
    <source>
        <dbReference type="Google" id="ProtNLM"/>
    </source>
</evidence>
<dbReference type="Pfam" id="PF26622">
    <property type="entry name" value="DUF8199"/>
    <property type="match status" value="1"/>
</dbReference>
<evidence type="ECO:0000313" key="2">
    <source>
        <dbReference type="Proteomes" id="UP000634043"/>
    </source>
</evidence>
<evidence type="ECO:0000313" key="1">
    <source>
        <dbReference type="EMBL" id="GGG18623.1"/>
    </source>
</evidence>
<comment type="caution">
    <text evidence="1">The sequence shown here is derived from an EMBL/GenBank/DDBJ whole genome shotgun (WGS) entry which is preliminary data.</text>
</comment>
<dbReference type="Proteomes" id="UP000634043">
    <property type="component" value="Unassembled WGS sequence"/>
</dbReference>
<accession>A0ABQ1W8W4</accession>
<dbReference type="NCBIfam" id="NF047658">
    <property type="entry name" value="HYC_CC_PP"/>
    <property type="match status" value="1"/>
</dbReference>
<dbReference type="EMBL" id="BMFP01000004">
    <property type="protein sequence ID" value="GGG18623.1"/>
    <property type="molecule type" value="Genomic_DNA"/>
</dbReference>
<proteinExistence type="predicted"/>
<dbReference type="RefSeq" id="WP_188501708.1">
    <property type="nucleotide sequence ID" value="NZ_BMFP01000004.1"/>
</dbReference>
<dbReference type="InterPro" id="IPR058512">
    <property type="entry name" value="DUF8199"/>
</dbReference>
<sequence length="144" mass="15504">MKLIRHLILLILTFVVLVSSTGISVGMHLCEGELHDLSFFGADADCPMEQPQQKLPSCHNEPAPGNAASACCDDHTLLLEQADAASDSTAQLLTKSPDLRFAAAFKVVILQLFAPEAEQASAYALYKSPPIARDIPVLVQSFLL</sequence>
<keyword evidence="2" id="KW-1185">Reference proteome</keyword>
<gene>
    <name evidence="1" type="ORF">GCM10011323_23470</name>
</gene>